<evidence type="ECO:0000313" key="3">
    <source>
        <dbReference type="Proteomes" id="UP000034024"/>
    </source>
</evidence>
<keyword evidence="3" id="KW-1185">Reference proteome</keyword>
<protein>
    <recommendedName>
        <fullName evidence="1">N-acetyltransferase domain-containing protein</fullName>
    </recommendedName>
</protein>
<dbReference type="EMBL" id="CP011389">
    <property type="protein sequence ID" value="AKH16713.1"/>
    <property type="molecule type" value="Genomic_DNA"/>
</dbReference>
<dbReference type="PATRIC" id="fig|1309411.5.peg.1261"/>
<dbReference type="GO" id="GO:0016747">
    <property type="term" value="F:acyltransferase activity, transferring groups other than amino-acyl groups"/>
    <property type="evidence" value="ECO:0007669"/>
    <property type="project" value="InterPro"/>
</dbReference>
<dbReference type="KEGG" id="dch:SY84_06170"/>
<dbReference type="PROSITE" id="PS51186">
    <property type="entry name" value="GNAT"/>
    <property type="match status" value="1"/>
</dbReference>
<dbReference type="OrthoDB" id="63152at2"/>
<evidence type="ECO:0000313" key="2">
    <source>
        <dbReference type="EMBL" id="AKH16713.1"/>
    </source>
</evidence>
<dbReference type="Gene3D" id="3.40.630.30">
    <property type="match status" value="1"/>
</dbReference>
<feature type="domain" description="N-acetyltransferase" evidence="1">
    <location>
        <begin position="131"/>
        <end position="271"/>
    </location>
</feature>
<evidence type="ECO:0000259" key="1">
    <source>
        <dbReference type="PROSITE" id="PS51186"/>
    </source>
</evidence>
<dbReference type="SUPFAM" id="SSF55729">
    <property type="entry name" value="Acyl-CoA N-acyltransferases (Nat)"/>
    <property type="match status" value="1"/>
</dbReference>
<sequence length="276" mass="29608">MNTYTLEAATHDTLADVVALIPDPAEAERRLTFTRTRIEARALHPEQFLLLRSPRGVEGVCLRPASPRVPLFPQLREDVPADALIAFLCELRAAAPRLILVSTQAPLRREEAEAAGWALQETNVVYETPDLRARSYPADPHVQPVTVHDPGVAAALTALGREAWVPGEDWTLHALTHAGEVVALAALGASGRPDTAGIDLIGVLPQRRGQGFGGRLHAHLLHLAAQTFGTHVGGTEADNHAMRRLFERHGARLVSTQLDFGAAPVLAASVPEATAP</sequence>
<dbReference type="InterPro" id="IPR016181">
    <property type="entry name" value="Acyl_CoA_acyltransferase"/>
</dbReference>
<dbReference type="CDD" id="cd04301">
    <property type="entry name" value="NAT_SF"/>
    <property type="match status" value="1"/>
</dbReference>
<dbReference type="AlphaFoldDB" id="A0A0F7JPL4"/>
<dbReference type="Pfam" id="PF00583">
    <property type="entry name" value="Acetyltransf_1"/>
    <property type="match status" value="1"/>
</dbReference>
<gene>
    <name evidence="2" type="ORF">SY84_06170</name>
</gene>
<organism evidence="2 3">
    <name type="scientific">Deinococcus soli</name>
    <name type="common">ex Cha et al. 2016</name>
    <dbReference type="NCBI Taxonomy" id="1309411"/>
    <lineage>
        <taxon>Bacteria</taxon>
        <taxon>Thermotogati</taxon>
        <taxon>Deinococcota</taxon>
        <taxon>Deinococci</taxon>
        <taxon>Deinococcales</taxon>
        <taxon>Deinococcaceae</taxon>
        <taxon>Deinococcus</taxon>
    </lineage>
</organism>
<name>A0A0F7JPL4_9DEIO</name>
<proteinExistence type="predicted"/>
<dbReference type="InterPro" id="IPR000182">
    <property type="entry name" value="GNAT_dom"/>
</dbReference>
<accession>A0A0F7JPL4</accession>
<dbReference type="RefSeq" id="WP_046843285.1">
    <property type="nucleotide sequence ID" value="NZ_CP011389.1"/>
</dbReference>
<reference evidence="2 3" key="1">
    <citation type="submission" date="2015-01" db="EMBL/GenBank/DDBJ databases">
        <title>Deinococcus soli/N5/whole genome sequencing.</title>
        <authorList>
            <person name="Kim M.K."/>
            <person name="Srinivasan S."/>
            <person name="Lee J.-J."/>
        </authorList>
    </citation>
    <scope>NUCLEOTIDE SEQUENCE [LARGE SCALE GENOMIC DNA]</scope>
    <source>
        <strain evidence="2 3">N5</strain>
    </source>
</reference>
<dbReference type="Proteomes" id="UP000034024">
    <property type="component" value="Chromosome"/>
</dbReference>